<dbReference type="FunCoup" id="A0A1X2HQ48">
    <property type="interactions" value="679"/>
</dbReference>
<evidence type="ECO:0000256" key="4">
    <source>
        <dbReference type="ARBA" id="ARBA00022679"/>
    </source>
</evidence>
<dbReference type="Gene3D" id="1.10.510.10">
    <property type="entry name" value="Transferase(Phosphotransferase) domain 1"/>
    <property type="match status" value="1"/>
</dbReference>
<dbReference type="EMBL" id="MCGN01000002">
    <property type="protein sequence ID" value="ORZ01449.1"/>
    <property type="molecule type" value="Genomic_DNA"/>
</dbReference>
<comment type="similarity">
    <text evidence="1">Belongs to the protein kinase superfamily. CK1 Ser/Thr protein kinase family. Casein kinase I subfamily.</text>
</comment>
<evidence type="ECO:0000256" key="11">
    <source>
        <dbReference type="RuleBase" id="RU000304"/>
    </source>
</evidence>
<dbReference type="FunFam" id="3.30.200.20:FF:000538">
    <property type="entry name" value="Putative Casein kinase I"/>
    <property type="match status" value="1"/>
</dbReference>
<dbReference type="InParanoid" id="A0A1X2HQ48"/>
<keyword evidence="5 10" id="KW-0547">Nucleotide-binding</keyword>
<dbReference type="EC" id="2.7.11.1" evidence="2"/>
<keyword evidence="15" id="KW-1185">Reference proteome</keyword>
<evidence type="ECO:0000256" key="2">
    <source>
        <dbReference type="ARBA" id="ARBA00012513"/>
    </source>
</evidence>
<feature type="compositionally biased region" description="Basic and acidic residues" evidence="12">
    <location>
        <begin position="316"/>
        <end position="330"/>
    </location>
</feature>
<dbReference type="SUPFAM" id="SSF56112">
    <property type="entry name" value="Protein kinase-like (PK-like)"/>
    <property type="match status" value="1"/>
</dbReference>
<dbReference type="InterPro" id="IPR050235">
    <property type="entry name" value="CK1_Ser-Thr_kinase"/>
</dbReference>
<dbReference type="InterPro" id="IPR017441">
    <property type="entry name" value="Protein_kinase_ATP_BS"/>
</dbReference>
<dbReference type="GO" id="GO:0005524">
    <property type="term" value="F:ATP binding"/>
    <property type="evidence" value="ECO:0007669"/>
    <property type="project" value="UniProtKB-UniRule"/>
</dbReference>
<accession>A0A1X2HQ48</accession>
<reference evidence="14 15" key="1">
    <citation type="submission" date="2016-07" db="EMBL/GenBank/DDBJ databases">
        <title>Pervasive Adenine N6-methylation of Active Genes in Fungi.</title>
        <authorList>
            <consortium name="DOE Joint Genome Institute"/>
            <person name="Mondo S.J."/>
            <person name="Dannebaum R.O."/>
            <person name="Kuo R.C."/>
            <person name="Labutti K."/>
            <person name="Haridas S."/>
            <person name="Kuo A."/>
            <person name="Salamov A."/>
            <person name="Ahrendt S.R."/>
            <person name="Lipzen A."/>
            <person name="Sullivan W."/>
            <person name="Andreopoulos W.B."/>
            <person name="Clum A."/>
            <person name="Lindquist E."/>
            <person name="Daum C."/>
            <person name="Ramamoorthy G.K."/>
            <person name="Gryganskyi A."/>
            <person name="Culley D."/>
            <person name="Magnuson J.K."/>
            <person name="James T.Y."/>
            <person name="O'Malley M.A."/>
            <person name="Stajich J.E."/>
            <person name="Spatafora J.W."/>
            <person name="Visel A."/>
            <person name="Grigoriev I.V."/>
        </authorList>
    </citation>
    <scope>NUCLEOTIDE SEQUENCE [LARGE SCALE GENOMIC DNA]</scope>
    <source>
        <strain evidence="14 15">NRRL 2496</strain>
    </source>
</reference>
<organism evidence="14 15">
    <name type="scientific">Syncephalastrum racemosum</name>
    <name type="common">Filamentous fungus</name>
    <dbReference type="NCBI Taxonomy" id="13706"/>
    <lineage>
        <taxon>Eukaryota</taxon>
        <taxon>Fungi</taxon>
        <taxon>Fungi incertae sedis</taxon>
        <taxon>Mucoromycota</taxon>
        <taxon>Mucoromycotina</taxon>
        <taxon>Mucoromycetes</taxon>
        <taxon>Mucorales</taxon>
        <taxon>Syncephalastraceae</taxon>
        <taxon>Syncephalastrum</taxon>
    </lineage>
</organism>
<dbReference type="AlphaFoldDB" id="A0A1X2HQ48"/>
<evidence type="ECO:0000256" key="1">
    <source>
        <dbReference type="ARBA" id="ARBA00005926"/>
    </source>
</evidence>
<evidence type="ECO:0000256" key="8">
    <source>
        <dbReference type="ARBA" id="ARBA00047899"/>
    </source>
</evidence>
<protein>
    <recommendedName>
        <fullName evidence="2">non-specific serine/threonine protein kinase</fullName>
        <ecNumber evidence="2">2.7.11.1</ecNumber>
    </recommendedName>
</protein>
<evidence type="ECO:0000313" key="15">
    <source>
        <dbReference type="Proteomes" id="UP000242180"/>
    </source>
</evidence>
<name>A0A1X2HQ48_SYNRA</name>
<dbReference type="PANTHER" id="PTHR11909">
    <property type="entry name" value="CASEIN KINASE-RELATED"/>
    <property type="match status" value="1"/>
</dbReference>
<dbReference type="PROSITE" id="PS50011">
    <property type="entry name" value="PROTEIN_KINASE_DOM"/>
    <property type="match status" value="1"/>
</dbReference>
<gene>
    <name evidence="14" type="ORF">BCR43DRAFT_556179</name>
</gene>
<comment type="caution">
    <text evidence="14">The sequence shown here is derived from an EMBL/GenBank/DDBJ whole genome shotgun (WGS) entry which is preliminary data.</text>
</comment>
<evidence type="ECO:0000256" key="7">
    <source>
        <dbReference type="ARBA" id="ARBA00022840"/>
    </source>
</evidence>
<dbReference type="OMA" id="IFDWTFL"/>
<feature type="domain" description="Protein kinase" evidence="13">
    <location>
        <begin position="9"/>
        <end position="278"/>
    </location>
</feature>
<proteinExistence type="inferred from homology"/>
<dbReference type="Pfam" id="PF00069">
    <property type="entry name" value="Pkinase"/>
    <property type="match status" value="1"/>
</dbReference>
<keyword evidence="6 14" id="KW-0418">Kinase</keyword>
<evidence type="ECO:0000256" key="12">
    <source>
        <dbReference type="SAM" id="MobiDB-lite"/>
    </source>
</evidence>
<dbReference type="GO" id="GO:0004674">
    <property type="term" value="F:protein serine/threonine kinase activity"/>
    <property type="evidence" value="ECO:0007669"/>
    <property type="project" value="UniProtKB-KW"/>
</dbReference>
<sequence length="407" mass="47506">MDLRVGNKYRIGRKIGSGSFGDIYLGTNVITGEEVAIKLESVKAKHPQLEYEAKVYKALSGGVGIPFVRWYGTECDYNAMVIDLLGPSLEDLFNFCNRKFNIKTVLLLADQMLSRIEYIHSKNFIHRDIKPDNFLMGIGKRGNQVNVIDFGLAKKYRDPRTHLHIPYRENKNLTGTARYASINTHLGVEQSRRDDLESLGYVLMYFCRGQLPWQGLKAATKKQKYDRIMEKKMTTPTELLCRGFPSEFAIYLNYTRSLRFDDKPDYSYLRKLFRDLFVREGFQYDYVFDWTVFKMEKEGVQYQSQQRHQQQAGAADHMEQDELRSPRRLDNNNGGGSSSRAVAPPPAIRPPLSVVRHQPQLNRQYPGSRRTYYHRHPETYRRLIPERTHRERAYMAAINHDSYFKCI</sequence>
<feature type="region of interest" description="Disordered" evidence="12">
    <location>
        <begin position="303"/>
        <end position="377"/>
    </location>
</feature>
<evidence type="ECO:0000256" key="6">
    <source>
        <dbReference type="ARBA" id="ARBA00022777"/>
    </source>
</evidence>
<dbReference type="InterPro" id="IPR011009">
    <property type="entry name" value="Kinase-like_dom_sf"/>
</dbReference>
<feature type="binding site" evidence="10">
    <location>
        <position position="38"/>
    </location>
    <ligand>
        <name>ATP</name>
        <dbReference type="ChEBI" id="CHEBI:30616"/>
    </ligand>
</feature>
<dbReference type="InterPro" id="IPR008271">
    <property type="entry name" value="Ser/Thr_kinase_AS"/>
</dbReference>
<keyword evidence="4" id="KW-0808">Transferase</keyword>
<keyword evidence="7 10" id="KW-0067">ATP-binding</keyword>
<dbReference type="PROSITE" id="PS00107">
    <property type="entry name" value="PROTEIN_KINASE_ATP"/>
    <property type="match status" value="1"/>
</dbReference>
<evidence type="ECO:0000256" key="10">
    <source>
        <dbReference type="PROSITE-ProRule" id="PRU10141"/>
    </source>
</evidence>
<comment type="catalytic activity">
    <reaction evidence="9">
        <text>L-seryl-[protein] + ATP = O-phospho-L-seryl-[protein] + ADP + H(+)</text>
        <dbReference type="Rhea" id="RHEA:17989"/>
        <dbReference type="Rhea" id="RHEA-COMP:9863"/>
        <dbReference type="Rhea" id="RHEA-COMP:11604"/>
        <dbReference type="ChEBI" id="CHEBI:15378"/>
        <dbReference type="ChEBI" id="CHEBI:29999"/>
        <dbReference type="ChEBI" id="CHEBI:30616"/>
        <dbReference type="ChEBI" id="CHEBI:83421"/>
        <dbReference type="ChEBI" id="CHEBI:456216"/>
        <dbReference type="EC" id="2.7.11.1"/>
    </reaction>
</comment>
<evidence type="ECO:0000256" key="3">
    <source>
        <dbReference type="ARBA" id="ARBA00022527"/>
    </source>
</evidence>
<dbReference type="SMART" id="SM00220">
    <property type="entry name" value="S_TKc"/>
    <property type="match status" value="1"/>
</dbReference>
<keyword evidence="3 11" id="KW-0723">Serine/threonine-protein kinase</keyword>
<evidence type="ECO:0000256" key="5">
    <source>
        <dbReference type="ARBA" id="ARBA00022741"/>
    </source>
</evidence>
<dbReference type="PROSITE" id="PS00108">
    <property type="entry name" value="PROTEIN_KINASE_ST"/>
    <property type="match status" value="1"/>
</dbReference>
<dbReference type="Proteomes" id="UP000242180">
    <property type="component" value="Unassembled WGS sequence"/>
</dbReference>
<evidence type="ECO:0000259" key="13">
    <source>
        <dbReference type="PROSITE" id="PS50011"/>
    </source>
</evidence>
<evidence type="ECO:0000313" key="14">
    <source>
        <dbReference type="EMBL" id="ORZ01449.1"/>
    </source>
</evidence>
<dbReference type="OrthoDB" id="5800476at2759"/>
<dbReference type="InterPro" id="IPR000719">
    <property type="entry name" value="Prot_kinase_dom"/>
</dbReference>
<comment type="catalytic activity">
    <reaction evidence="8">
        <text>L-threonyl-[protein] + ATP = O-phospho-L-threonyl-[protein] + ADP + H(+)</text>
        <dbReference type="Rhea" id="RHEA:46608"/>
        <dbReference type="Rhea" id="RHEA-COMP:11060"/>
        <dbReference type="Rhea" id="RHEA-COMP:11605"/>
        <dbReference type="ChEBI" id="CHEBI:15378"/>
        <dbReference type="ChEBI" id="CHEBI:30013"/>
        <dbReference type="ChEBI" id="CHEBI:30616"/>
        <dbReference type="ChEBI" id="CHEBI:61977"/>
        <dbReference type="ChEBI" id="CHEBI:456216"/>
        <dbReference type="EC" id="2.7.11.1"/>
    </reaction>
</comment>
<evidence type="ECO:0000256" key="9">
    <source>
        <dbReference type="ARBA" id="ARBA00048679"/>
    </source>
</evidence>
<dbReference type="CDD" id="cd14125">
    <property type="entry name" value="STKc_CK1_delta_epsilon"/>
    <property type="match status" value="1"/>
</dbReference>
<dbReference type="STRING" id="13706.A0A1X2HQ48"/>
<dbReference type="FunFam" id="1.10.510.10:FF:000159">
    <property type="entry name" value="Casein kinase I hhp1"/>
    <property type="match status" value="1"/>
</dbReference>